<organism evidence="12 13">
    <name type="scientific">Virgibacillus sediminis</name>
    <dbReference type="NCBI Taxonomy" id="202260"/>
    <lineage>
        <taxon>Bacteria</taxon>
        <taxon>Bacillati</taxon>
        <taxon>Bacillota</taxon>
        <taxon>Bacilli</taxon>
        <taxon>Bacillales</taxon>
        <taxon>Bacillaceae</taxon>
        <taxon>Virgibacillus</taxon>
    </lineage>
</organism>
<sequence>MDNTAVKYEKALFIYNGNAGNEELKWKLSQTLPLLSEGIRELRVVKSRSAEESVRICRDYSREVDLLIILGGDGTVHQCINSIAELDQRPVVAVLPGGTSNDFSRMLGIPQDLEEAAGAILAGEVLDIDVGKAEDRYFLNFWGIGLVAETSRNIDADQKKNLGVLSYFMSTLRTVNQTEPFSYEIIADGGKKYEDEAVLIIVLNGKYLGTRELPIPTIQADDGLLDVLVIKTSTLATFRELLSIRNPHTDLEDFTELEHFQAKDLRIATPASKEADMDGELEGATPAHIAILPGHLRMIGKNFK</sequence>
<feature type="domain" description="DAGKc" evidence="11">
    <location>
        <begin position="6"/>
        <end position="137"/>
    </location>
</feature>
<protein>
    <submittedName>
        <fullName evidence="12">Diacylglycerol/lipid kinase family protein</fullName>
        <ecNumber evidence="12">2.7.1.-</ecNumber>
    </submittedName>
</protein>
<keyword evidence="5" id="KW-0547">Nucleotide-binding</keyword>
<keyword evidence="3" id="KW-0444">Lipid biosynthesis</keyword>
<comment type="cofactor">
    <cofactor evidence="1">
        <name>Mg(2+)</name>
        <dbReference type="ChEBI" id="CHEBI:18420"/>
    </cofactor>
</comment>
<dbReference type="InterPro" id="IPR050187">
    <property type="entry name" value="Lipid_Phosphate_FormReg"/>
</dbReference>
<dbReference type="Pfam" id="PF00781">
    <property type="entry name" value="DAGK_cat"/>
    <property type="match status" value="1"/>
</dbReference>
<name>A0ABV7A459_9BACI</name>
<dbReference type="GO" id="GO:0016301">
    <property type="term" value="F:kinase activity"/>
    <property type="evidence" value="ECO:0007669"/>
    <property type="project" value="UniProtKB-KW"/>
</dbReference>
<dbReference type="RefSeq" id="WP_390304069.1">
    <property type="nucleotide sequence ID" value="NZ_JBHRRZ010000010.1"/>
</dbReference>
<keyword evidence="8" id="KW-0443">Lipid metabolism</keyword>
<dbReference type="InterPro" id="IPR016064">
    <property type="entry name" value="NAD/diacylglycerol_kinase_sf"/>
</dbReference>
<keyword evidence="10" id="KW-1208">Phospholipid metabolism</keyword>
<keyword evidence="4 12" id="KW-0808">Transferase</keyword>
<evidence type="ECO:0000256" key="3">
    <source>
        <dbReference type="ARBA" id="ARBA00022516"/>
    </source>
</evidence>
<evidence type="ECO:0000256" key="6">
    <source>
        <dbReference type="ARBA" id="ARBA00022777"/>
    </source>
</evidence>
<evidence type="ECO:0000256" key="1">
    <source>
        <dbReference type="ARBA" id="ARBA00001946"/>
    </source>
</evidence>
<evidence type="ECO:0000256" key="7">
    <source>
        <dbReference type="ARBA" id="ARBA00022840"/>
    </source>
</evidence>
<evidence type="ECO:0000256" key="10">
    <source>
        <dbReference type="ARBA" id="ARBA00023264"/>
    </source>
</evidence>
<dbReference type="EC" id="2.7.1.-" evidence="12"/>
<dbReference type="Gene3D" id="2.60.200.40">
    <property type="match status" value="1"/>
</dbReference>
<dbReference type="NCBIfam" id="TIGR00147">
    <property type="entry name" value="YegS/Rv2252/BmrU family lipid kinase"/>
    <property type="match status" value="1"/>
</dbReference>
<evidence type="ECO:0000313" key="13">
    <source>
        <dbReference type="Proteomes" id="UP001595387"/>
    </source>
</evidence>
<dbReference type="SMART" id="SM00046">
    <property type="entry name" value="DAGKc"/>
    <property type="match status" value="1"/>
</dbReference>
<dbReference type="InterPro" id="IPR001206">
    <property type="entry name" value="Diacylglycerol_kinase_cat_dom"/>
</dbReference>
<dbReference type="PANTHER" id="PTHR12358">
    <property type="entry name" value="SPHINGOSINE KINASE"/>
    <property type="match status" value="1"/>
</dbReference>
<keyword evidence="9" id="KW-0594">Phospholipid biosynthesis</keyword>
<dbReference type="PANTHER" id="PTHR12358:SF107">
    <property type="entry name" value="LIPID KINASE BMRU-RELATED"/>
    <property type="match status" value="1"/>
</dbReference>
<evidence type="ECO:0000256" key="2">
    <source>
        <dbReference type="ARBA" id="ARBA00005983"/>
    </source>
</evidence>
<dbReference type="Proteomes" id="UP001595387">
    <property type="component" value="Unassembled WGS sequence"/>
</dbReference>
<dbReference type="InterPro" id="IPR005218">
    <property type="entry name" value="Diacylglycerol/lipid_kinase"/>
</dbReference>
<evidence type="ECO:0000313" key="12">
    <source>
        <dbReference type="EMBL" id="MFC2947796.1"/>
    </source>
</evidence>
<comment type="similarity">
    <text evidence="2">Belongs to the diacylglycerol/lipid kinase family.</text>
</comment>
<dbReference type="EMBL" id="JBHRRZ010000010">
    <property type="protein sequence ID" value="MFC2947796.1"/>
    <property type="molecule type" value="Genomic_DNA"/>
</dbReference>
<evidence type="ECO:0000256" key="4">
    <source>
        <dbReference type="ARBA" id="ARBA00022679"/>
    </source>
</evidence>
<evidence type="ECO:0000256" key="9">
    <source>
        <dbReference type="ARBA" id="ARBA00023209"/>
    </source>
</evidence>
<reference evidence="13" key="1">
    <citation type="journal article" date="2019" name="Int. J. Syst. Evol. Microbiol.">
        <title>The Global Catalogue of Microorganisms (GCM) 10K type strain sequencing project: providing services to taxonomists for standard genome sequencing and annotation.</title>
        <authorList>
            <consortium name="The Broad Institute Genomics Platform"/>
            <consortium name="The Broad Institute Genome Sequencing Center for Infectious Disease"/>
            <person name="Wu L."/>
            <person name="Ma J."/>
        </authorList>
    </citation>
    <scope>NUCLEOTIDE SEQUENCE [LARGE SCALE GENOMIC DNA]</scope>
    <source>
        <strain evidence="13">KCTC 13193</strain>
    </source>
</reference>
<accession>A0ABV7A459</accession>
<comment type="caution">
    <text evidence="12">The sequence shown here is derived from an EMBL/GenBank/DDBJ whole genome shotgun (WGS) entry which is preliminary data.</text>
</comment>
<keyword evidence="7" id="KW-0067">ATP-binding</keyword>
<keyword evidence="6 12" id="KW-0418">Kinase</keyword>
<proteinExistence type="inferred from homology"/>
<evidence type="ECO:0000259" key="11">
    <source>
        <dbReference type="PROSITE" id="PS50146"/>
    </source>
</evidence>
<evidence type="ECO:0000256" key="5">
    <source>
        <dbReference type="ARBA" id="ARBA00022741"/>
    </source>
</evidence>
<gene>
    <name evidence="12" type="ORF">ACFODW_05510</name>
</gene>
<dbReference type="InterPro" id="IPR017438">
    <property type="entry name" value="ATP-NAD_kinase_N"/>
</dbReference>
<dbReference type="InterPro" id="IPR045540">
    <property type="entry name" value="YegS/DAGK_C"/>
</dbReference>
<evidence type="ECO:0000256" key="8">
    <source>
        <dbReference type="ARBA" id="ARBA00023098"/>
    </source>
</evidence>
<keyword evidence="13" id="KW-1185">Reference proteome</keyword>
<dbReference type="SUPFAM" id="SSF111331">
    <property type="entry name" value="NAD kinase/diacylglycerol kinase-like"/>
    <property type="match status" value="1"/>
</dbReference>
<dbReference type="Gene3D" id="3.40.50.10330">
    <property type="entry name" value="Probable inorganic polyphosphate/atp-NAD kinase, domain 1"/>
    <property type="match status" value="1"/>
</dbReference>
<dbReference type="PROSITE" id="PS50146">
    <property type="entry name" value="DAGK"/>
    <property type="match status" value="1"/>
</dbReference>
<dbReference type="Pfam" id="PF19279">
    <property type="entry name" value="YegS_C"/>
    <property type="match status" value="1"/>
</dbReference>